<organism evidence="1 2">
    <name type="scientific">Melastoma candidum</name>
    <dbReference type="NCBI Taxonomy" id="119954"/>
    <lineage>
        <taxon>Eukaryota</taxon>
        <taxon>Viridiplantae</taxon>
        <taxon>Streptophyta</taxon>
        <taxon>Embryophyta</taxon>
        <taxon>Tracheophyta</taxon>
        <taxon>Spermatophyta</taxon>
        <taxon>Magnoliopsida</taxon>
        <taxon>eudicotyledons</taxon>
        <taxon>Gunneridae</taxon>
        <taxon>Pentapetalae</taxon>
        <taxon>rosids</taxon>
        <taxon>malvids</taxon>
        <taxon>Myrtales</taxon>
        <taxon>Melastomataceae</taxon>
        <taxon>Melastomatoideae</taxon>
        <taxon>Melastomateae</taxon>
        <taxon>Melastoma</taxon>
    </lineage>
</organism>
<gene>
    <name evidence="1" type="ORF">MLD38_018220</name>
</gene>
<dbReference type="Proteomes" id="UP001057402">
    <property type="component" value="Chromosome 5"/>
</dbReference>
<protein>
    <submittedName>
        <fullName evidence="1">Uncharacterized protein</fullName>
    </submittedName>
</protein>
<dbReference type="EMBL" id="CM042884">
    <property type="protein sequence ID" value="KAI4369817.1"/>
    <property type="molecule type" value="Genomic_DNA"/>
</dbReference>
<evidence type="ECO:0000313" key="1">
    <source>
        <dbReference type="EMBL" id="KAI4369817.1"/>
    </source>
</evidence>
<sequence length="681" mass="76852">MLSFDAFPLPSLPSRFSISISPPLGAGLLLRVSSLNSSRRPGGRWRSHALPDGLHHDGNGDLPVEPKRVVRVPRHEYIPVSKADLLDAILTNMFADRDDAVHFSHVSSCLDAILHAEHKSILERMRADYGVVSAHLHDQRVHDQLIERFESGSEDGVDQDGKWEDKCGGPKESSDKHSRNGDRSSVSVATRFQRNFLQLLLDAQFEELSVKDLLLTSALNTDYLLTLPIYIDWKRASEANAIIFRRGYATERQTGLLLADKLDYLQSKFLRGIFSGLSKPLRKLGTMIMEGFENNFSIRLPEDLVQALKKWLLDIPDYQISDIRNGLFSYNSLEEASEYGQELPMWLAAQRAVTRYEGILSPSGPRGRLLRRLLAWTGLVPPMREAPFELEDDNDKSEPHLRPIALSRVSLNDVWRPASSKSCGNDLWKMLKVSISILFSQSTLEEAAFEELVLLYTEKVDQVDAARNTRIGSLQLKIYERIPIPDLPVVFPHKKLSFRIIDTLRLDIATLLGLLAYIINYKFEDILSSPSAIFLDAVAASALVIFVSRVVLGYKQTSDRYQLLVNKTLYERTLASGFGSVHFLLDASEQQQYKEAILTYAVLINEKTEQVDLQKIADECERFMYHVLKKKVKMPVEKAMKMLIRLGLASEARVDGNAGLQAVPVAKACESLKDRWNSMLS</sequence>
<accession>A0ACB9R1E1</accession>
<evidence type="ECO:0000313" key="2">
    <source>
        <dbReference type="Proteomes" id="UP001057402"/>
    </source>
</evidence>
<proteinExistence type="predicted"/>
<comment type="caution">
    <text evidence="1">The sequence shown here is derived from an EMBL/GenBank/DDBJ whole genome shotgun (WGS) entry which is preliminary data.</text>
</comment>
<name>A0ACB9R1E1_9MYRT</name>
<reference evidence="2" key="1">
    <citation type="journal article" date="2023" name="Front. Plant Sci.">
        <title>Chromosomal-level genome assembly of Melastoma candidum provides insights into trichome evolution.</title>
        <authorList>
            <person name="Zhong Y."/>
            <person name="Wu W."/>
            <person name="Sun C."/>
            <person name="Zou P."/>
            <person name="Liu Y."/>
            <person name="Dai S."/>
            <person name="Zhou R."/>
        </authorList>
    </citation>
    <scope>NUCLEOTIDE SEQUENCE [LARGE SCALE GENOMIC DNA]</scope>
</reference>
<keyword evidence="2" id="KW-1185">Reference proteome</keyword>